<dbReference type="SUPFAM" id="SSF46626">
    <property type="entry name" value="Cytochrome c"/>
    <property type="match status" value="1"/>
</dbReference>
<organism evidence="7 8">
    <name type="scientific">Aromatoleum tolulyticum</name>
    <dbReference type="NCBI Taxonomy" id="34027"/>
    <lineage>
        <taxon>Bacteria</taxon>
        <taxon>Pseudomonadati</taxon>
        <taxon>Pseudomonadota</taxon>
        <taxon>Betaproteobacteria</taxon>
        <taxon>Rhodocyclales</taxon>
        <taxon>Rhodocyclaceae</taxon>
        <taxon>Aromatoleum</taxon>
    </lineage>
</organism>
<reference evidence="8" key="1">
    <citation type="submission" date="2017-01" db="EMBL/GenBank/DDBJ databases">
        <authorList>
            <person name="Varghese N."/>
            <person name="Submissions S."/>
        </authorList>
    </citation>
    <scope>NUCLEOTIDE SEQUENCE [LARGE SCALE GENOMIC DNA]</scope>
    <source>
        <strain evidence="8">ATCC 51758</strain>
    </source>
</reference>
<dbReference type="AlphaFoldDB" id="A0A1N6XV67"/>
<evidence type="ECO:0000256" key="1">
    <source>
        <dbReference type="ARBA" id="ARBA00022617"/>
    </source>
</evidence>
<dbReference type="PANTHER" id="PTHR30600:SF9">
    <property type="entry name" value="BLR7738 PROTEIN"/>
    <property type="match status" value="1"/>
</dbReference>
<dbReference type="InterPro" id="IPR036909">
    <property type="entry name" value="Cyt_c-like_dom_sf"/>
</dbReference>
<dbReference type="InterPro" id="IPR009056">
    <property type="entry name" value="Cyt_c-like_dom"/>
</dbReference>
<dbReference type="GO" id="GO:0020037">
    <property type="term" value="F:heme binding"/>
    <property type="evidence" value="ECO:0007669"/>
    <property type="project" value="InterPro"/>
</dbReference>
<feature type="chain" id="PRO_5012026261" description="Cytochrome c domain-containing protein" evidence="5">
    <location>
        <begin position="21"/>
        <end position="444"/>
    </location>
</feature>
<dbReference type="GO" id="GO:0009055">
    <property type="term" value="F:electron transfer activity"/>
    <property type="evidence" value="ECO:0007669"/>
    <property type="project" value="InterPro"/>
</dbReference>
<keyword evidence="1 4" id="KW-0349">Heme</keyword>
<evidence type="ECO:0000256" key="5">
    <source>
        <dbReference type="SAM" id="SignalP"/>
    </source>
</evidence>
<evidence type="ECO:0000313" key="8">
    <source>
        <dbReference type="Proteomes" id="UP000186819"/>
    </source>
</evidence>
<dbReference type="InterPro" id="IPR051395">
    <property type="entry name" value="Cytochrome_c_Peroxidase/MauG"/>
</dbReference>
<dbReference type="RefSeq" id="WP_244551700.1">
    <property type="nucleotide sequence ID" value="NZ_FTMD01000009.1"/>
</dbReference>
<keyword evidence="5" id="KW-0732">Signal</keyword>
<dbReference type="STRING" id="34027.SAMN05421829_109131"/>
<keyword evidence="3 4" id="KW-0408">Iron</keyword>
<proteinExistence type="predicted"/>
<evidence type="ECO:0000259" key="6">
    <source>
        <dbReference type="PROSITE" id="PS51007"/>
    </source>
</evidence>
<dbReference type="Gene3D" id="1.10.760.10">
    <property type="entry name" value="Cytochrome c-like domain"/>
    <property type="match status" value="1"/>
</dbReference>
<name>A0A1N6XV67_9RHOO</name>
<evidence type="ECO:0000256" key="4">
    <source>
        <dbReference type="PROSITE-ProRule" id="PRU00433"/>
    </source>
</evidence>
<dbReference type="PANTHER" id="PTHR30600">
    <property type="entry name" value="CYTOCHROME C PEROXIDASE-RELATED"/>
    <property type="match status" value="1"/>
</dbReference>
<gene>
    <name evidence="7" type="ORF">SAMN05421829_109131</name>
</gene>
<dbReference type="EMBL" id="FTMD01000009">
    <property type="protein sequence ID" value="SIR06174.1"/>
    <property type="molecule type" value="Genomic_DNA"/>
</dbReference>
<evidence type="ECO:0000313" key="7">
    <source>
        <dbReference type="EMBL" id="SIR06174.1"/>
    </source>
</evidence>
<evidence type="ECO:0000256" key="2">
    <source>
        <dbReference type="ARBA" id="ARBA00022723"/>
    </source>
</evidence>
<protein>
    <recommendedName>
        <fullName evidence="6">Cytochrome c domain-containing protein</fullName>
    </recommendedName>
</protein>
<dbReference type="PROSITE" id="PS51007">
    <property type="entry name" value="CYTC"/>
    <property type="match status" value="1"/>
</dbReference>
<dbReference type="Proteomes" id="UP000186819">
    <property type="component" value="Unassembled WGS sequence"/>
</dbReference>
<dbReference type="GO" id="GO:0004130">
    <property type="term" value="F:cytochrome-c peroxidase activity"/>
    <property type="evidence" value="ECO:0007669"/>
    <property type="project" value="TreeGrafter"/>
</dbReference>
<feature type="domain" description="Cytochrome c" evidence="6">
    <location>
        <begin position="337"/>
        <end position="444"/>
    </location>
</feature>
<dbReference type="GO" id="GO:0046872">
    <property type="term" value="F:metal ion binding"/>
    <property type="evidence" value="ECO:0007669"/>
    <property type="project" value="UniProtKB-KW"/>
</dbReference>
<keyword evidence="2 4" id="KW-0479">Metal-binding</keyword>
<feature type="signal peptide" evidence="5">
    <location>
        <begin position="1"/>
        <end position="20"/>
    </location>
</feature>
<evidence type="ECO:0000256" key="3">
    <source>
        <dbReference type="ARBA" id="ARBA00023004"/>
    </source>
</evidence>
<accession>A0A1N6XV67</accession>
<sequence>MKRYLKYILAVPALAALALAGQKIAISDDVAQSGKRLDQQIDRQAQQTLAEGRETFRFDTFGDEAFWGDTLRLHEAIKGAQLGGVGPGVSPKTALAVGLKVDVDALPGKLVDDLKAGRVNLDDPAVTVELLRLNAVIGVTGFFDGGRDLHSIGIQCALCHTAVDNSLAPGIGHRLDGWANRDLNVGAIINLSPDLSAVAALLQIDPATVRQVITAWGPGKFDAELFLDGKGFRPDGKTAATLIPPVFGLAGVNLHTWTGWGSVPHWNAFVANLEMHGKGTFFDPRLNDPVQFPVAARAGFGDVRSNPDLISPKLPALHFYQLAIPAPAAPTGSFDAASAARGKQIFENKAGCASCHVPPTYTEPGWNMHTPAEIGIDDFQANRAPDRRYRTAPLRGLWTHTTGGFYHDGRFATLAAVVDHYDAHLGSGLTGQEKSELVEYLKSL</sequence>
<keyword evidence="8" id="KW-1185">Reference proteome</keyword>